<dbReference type="PROSITE" id="PS00092">
    <property type="entry name" value="N6_MTASE"/>
    <property type="match status" value="1"/>
</dbReference>
<dbReference type="Pfam" id="PF05175">
    <property type="entry name" value="MTS"/>
    <property type="match status" value="1"/>
</dbReference>
<dbReference type="GO" id="GO:0008170">
    <property type="term" value="F:N-methyltransferase activity"/>
    <property type="evidence" value="ECO:0007669"/>
    <property type="project" value="UniProtKB-ARBA"/>
</dbReference>
<dbReference type="GO" id="GO:0008757">
    <property type="term" value="F:S-adenosylmethionine-dependent methyltransferase activity"/>
    <property type="evidence" value="ECO:0007669"/>
    <property type="project" value="UniProtKB-ARBA"/>
</dbReference>
<dbReference type="AlphaFoldDB" id="A0A8J6I3W6"/>
<dbReference type="PANTHER" id="PTHR47739:SF1">
    <property type="entry name" value="TRNA1(VAL) (ADENINE(37)-N6)-METHYLTRANSFERASE"/>
    <property type="match status" value="1"/>
</dbReference>
<reference evidence="2" key="1">
    <citation type="submission" date="2020-06" db="EMBL/GenBank/DDBJ databases">
        <title>Novel chitinolytic bacterium.</title>
        <authorList>
            <person name="Ungkulpasvich U."/>
            <person name="Kosugi A."/>
            <person name="Uke A."/>
        </authorList>
    </citation>
    <scope>NUCLEOTIDE SEQUENCE</scope>
    <source>
        <strain evidence="2">UUS1-1</strain>
    </source>
</reference>
<dbReference type="PANTHER" id="PTHR47739">
    <property type="entry name" value="TRNA1(VAL) (ADENINE(37)-N6)-METHYLTRANSFERASE"/>
    <property type="match status" value="1"/>
</dbReference>
<evidence type="ECO:0000259" key="1">
    <source>
        <dbReference type="Pfam" id="PF05175"/>
    </source>
</evidence>
<dbReference type="InterPro" id="IPR029063">
    <property type="entry name" value="SAM-dependent_MTases_sf"/>
</dbReference>
<accession>A0A8J6I3W6</accession>
<dbReference type="Gene3D" id="3.40.50.150">
    <property type="entry name" value="Vaccinia Virus protein VP39"/>
    <property type="match status" value="1"/>
</dbReference>
<proteinExistence type="predicted"/>
<evidence type="ECO:0000313" key="3">
    <source>
        <dbReference type="Proteomes" id="UP000657177"/>
    </source>
</evidence>
<feature type="domain" description="Methyltransferase small" evidence="1">
    <location>
        <begin position="44"/>
        <end position="127"/>
    </location>
</feature>
<dbReference type="CDD" id="cd02440">
    <property type="entry name" value="AdoMet_MTases"/>
    <property type="match status" value="1"/>
</dbReference>
<comment type="caution">
    <text evidence="2">The sequence shown here is derived from an EMBL/GenBank/DDBJ whole genome shotgun (WGS) entry which is preliminary data.</text>
</comment>
<dbReference type="SUPFAM" id="SSF53335">
    <property type="entry name" value="S-adenosyl-L-methionine-dependent methyltransferases"/>
    <property type="match status" value="1"/>
</dbReference>
<sequence>MSEERCSRAATDRLGLGDLRIKQHPSIFKFTVDPILLAGFVRIRPGASVLDLGTGAGVIPLWLTGYRGVERVTGLEIQPEVAALARENVKLNGLEDRIRILTGDLRTPPADLAAASFDWVLSNPPYWPATAHLLPETPALAQAKFELTCTLRDVVAAAAYFCRNGGRVGLIHLPERLPDLLCALRDFKLEPKRLCLVQPKPGARPHRVLVEAQKLARPGLKVMAPFSIQGADGNFSPEMVQVYQGKQLGAGSG</sequence>
<dbReference type="RefSeq" id="WP_181340228.1">
    <property type="nucleotide sequence ID" value="NZ_JAAKDE010000019.1"/>
</dbReference>
<dbReference type="InterPro" id="IPR002052">
    <property type="entry name" value="DNA_methylase_N6_adenine_CS"/>
</dbReference>
<evidence type="ECO:0000313" key="2">
    <source>
        <dbReference type="EMBL" id="MBA2133762.1"/>
    </source>
</evidence>
<organism evidence="2 3">
    <name type="scientific">Capillibacterium thermochitinicola</name>
    <dbReference type="NCBI Taxonomy" id="2699427"/>
    <lineage>
        <taxon>Bacteria</taxon>
        <taxon>Bacillati</taxon>
        <taxon>Bacillota</taxon>
        <taxon>Capillibacterium</taxon>
    </lineage>
</organism>
<dbReference type="GO" id="GO:0032259">
    <property type="term" value="P:methylation"/>
    <property type="evidence" value="ECO:0007669"/>
    <property type="project" value="InterPro"/>
</dbReference>
<dbReference type="Proteomes" id="UP000657177">
    <property type="component" value="Unassembled WGS sequence"/>
</dbReference>
<dbReference type="EMBL" id="JAAKDE010000019">
    <property type="protein sequence ID" value="MBA2133762.1"/>
    <property type="molecule type" value="Genomic_DNA"/>
</dbReference>
<protein>
    <submittedName>
        <fullName evidence="2">tRNA1(Val) (Adenine(37)-N6)-methyltransferase</fullName>
    </submittedName>
</protein>
<dbReference type="InterPro" id="IPR007848">
    <property type="entry name" value="Small_mtfrase_dom"/>
</dbReference>
<dbReference type="InterPro" id="IPR050210">
    <property type="entry name" value="tRNA_Adenine-N(6)_MTase"/>
</dbReference>
<dbReference type="GO" id="GO:0003676">
    <property type="term" value="F:nucleic acid binding"/>
    <property type="evidence" value="ECO:0007669"/>
    <property type="project" value="InterPro"/>
</dbReference>
<name>A0A8J6I3W6_9FIRM</name>
<keyword evidence="3" id="KW-1185">Reference proteome</keyword>
<gene>
    <name evidence="2" type="ORF">G5B42_09485</name>
</gene>